<accession>A0AAV4Y3X6</accession>
<evidence type="ECO:0000313" key="2">
    <source>
        <dbReference type="Proteomes" id="UP001054945"/>
    </source>
</evidence>
<dbReference type="Proteomes" id="UP001054945">
    <property type="component" value="Unassembled WGS sequence"/>
</dbReference>
<protein>
    <submittedName>
        <fullName evidence="1">Uncharacterized protein</fullName>
    </submittedName>
</protein>
<gene>
    <name evidence="1" type="ORF">CEXT_205591</name>
</gene>
<comment type="caution">
    <text evidence="1">The sequence shown here is derived from an EMBL/GenBank/DDBJ whole genome shotgun (WGS) entry which is preliminary data.</text>
</comment>
<reference evidence="1 2" key="1">
    <citation type="submission" date="2021-06" db="EMBL/GenBank/DDBJ databases">
        <title>Caerostris extrusa draft genome.</title>
        <authorList>
            <person name="Kono N."/>
            <person name="Arakawa K."/>
        </authorList>
    </citation>
    <scope>NUCLEOTIDE SEQUENCE [LARGE SCALE GENOMIC DNA]</scope>
</reference>
<organism evidence="1 2">
    <name type="scientific">Caerostris extrusa</name>
    <name type="common">Bark spider</name>
    <name type="synonym">Caerostris bankana</name>
    <dbReference type="NCBI Taxonomy" id="172846"/>
    <lineage>
        <taxon>Eukaryota</taxon>
        <taxon>Metazoa</taxon>
        <taxon>Ecdysozoa</taxon>
        <taxon>Arthropoda</taxon>
        <taxon>Chelicerata</taxon>
        <taxon>Arachnida</taxon>
        <taxon>Araneae</taxon>
        <taxon>Araneomorphae</taxon>
        <taxon>Entelegynae</taxon>
        <taxon>Araneoidea</taxon>
        <taxon>Araneidae</taxon>
        <taxon>Caerostris</taxon>
    </lineage>
</organism>
<dbReference type="AlphaFoldDB" id="A0AAV4Y3X6"/>
<sequence>MVRGKSRMSKPSHRKCAHWWITIEVPDYPTVTNSESDEQRLESNREEYTVARYNESWERCIQRLAHDRVQHAVVPNSVNDE</sequence>
<keyword evidence="2" id="KW-1185">Reference proteome</keyword>
<dbReference type="EMBL" id="BPLR01001388">
    <property type="protein sequence ID" value="GIZ02038.1"/>
    <property type="molecule type" value="Genomic_DNA"/>
</dbReference>
<evidence type="ECO:0000313" key="1">
    <source>
        <dbReference type="EMBL" id="GIZ02038.1"/>
    </source>
</evidence>
<proteinExistence type="predicted"/>
<name>A0AAV4Y3X6_CAEEX</name>